<name>A0A0R1JS03_9LACO</name>
<dbReference type="PATRIC" id="fig|1291734.4.peg.770"/>
<dbReference type="RefSeq" id="WP_056949799.1">
    <property type="nucleotide sequence ID" value="NZ_AZDJ01000001.1"/>
</dbReference>
<dbReference type="AlphaFoldDB" id="A0A0R1JS03"/>
<dbReference type="Pfam" id="PF10978">
    <property type="entry name" value="DUF2785"/>
    <property type="match status" value="1"/>
</dbReference>
<dbReference type="InterPro" id="IPR021247">
    <property type="entry name" value="DUF2785"/>
</dbReference>
<comment type="caution">
    <text evidence="1">The sequence shown here is derived from an EMBL/GenBank/DDBJ whole genome shotgun (WGS) entry which is preliminary data.</text>
</comment>
<keyword evidence="2" id="KW-1185">Reference proteome</keyword>
<dbReference type="STRING" id="1291734.FD02_GL000744"/>
<accession>A0A0R1JS03</accession>
<proteinExistence type="predicted"/>
<evidence type="ECO:0000313" key="1">
    <source>
        <dbReference type="EMBL" id="KRK74149.1"/>
    </source>
</evidence>
<dbReference type="OrthoDB" id="7619731at2"/>
<reference evidence="1 2" key="1">
    <citation type="journal article" date="2015" name="Genome Announc.">
        <title>Expanding the biotechnology potential of lactobacilli through comparative genomics of 213 strains and associated genera.</title>
        <authorList>
            <person name="Sun Z."/>
            <person name="Harris H.M."/>
            <person name="McCann A."/>
            <person name="Guo C."/>
            <person name="Argimon S."/>
            <person name="Zhang W."/>
            <person name="Yang X."/>
            <person name="Jeffery I.B."/>
            <person name="Cooney J.C."/>
            <person name="Kagawa T.F."/>
            <person name="Liu W."/>
            <person name="Song Y."/>
            <person name="Salvetti E."/>
            <person name="Wrobel A."/>
            <person name="Rasinkangas P."/>
            <person name="Parkhill J."/>
            <person name="Rea M.C."/>
            <person name="O'Sullivan O."/>
            <person name="Ritari J."/>
            <person name="Douillard F.P."/>
            <person name="Paul Ross R."/>
            <person name="Yang R."/>
            <person name="Briner A.E."/>
            <person name="Felis G.E."/>
            <person name="de Vos W.M."/>
            <person name="Barrangou R."/>
            <person name="Klaenhammer T.R."/>
            <person name="Caufield P.W."/>
            <person name="Cui Y."/>
            <person name="Zhang H."/>
            <person name="O'Toole P.W."/>
        </authorList>
    </citation>
    <scope>NUCLEOTIDE SEQUENCE [LARGE SCALE GENOMIC DNA]</scope>
    <source>
        <strain evidence="1 2">JCM 17158</strain>
    </source>
</reference>
<evidence type="ECO:0000313" key="2">
    <source>
        <dbReference type="Proteomes" id="UP000051804"/>
    </source>
</evidence>
<organism evidence="1 2">
    <name type="scientific">Lacticaseibacillus nasuensis JCM 17158</name>
    <dbReference type="NCBI Taxonomy" id="1291734"/>
    <lineage>
        <taxon>Bacteria</taxon>
        <taxon>Bacillati</taxon>
        <taxon>Bacillota</taxon>
        <taxon>Bacilli</taxon>
        <taxon>Lactobacillales</taxon>
        <taxon>Lactobacillaceae</taxon>
        <taxon>Lacticaseibacillus</taxon>
    </lineage>
</organism>
<dbReference type="Proteomes" id="UP000051804">
    <property type="component" value="Unassembled WGS sequence"/>
</dbReference>
<evidence type="ECO:0008006" key="3">
    <source>
        <dbReference type="Google" id="ProtNLM"/>
    </source>
</evidence>
<dbReference type="EMBL" id="AZDJ01000001">
    <property type="protein sequence ID" value="KRK74149.1"/>
    <property type="molecule type" value="Genomic_DNA"/>
</dbReference>
<protein>
    <recommendedName>
        <fullName evidence="3">DUF2785 domain-containing protein</fullName>
    </recommendedName>
</protein>
<sequence>MANEVAQIQAQVADIQQRLLAGKLFRTLPAELGQLMANAPELPATPIEEPHDDLAALARIHAIGKRVKAAKNPTVTDVELEFMLAHLASTSPAVRDKGVFFLLNDLLQVGALSDDQLLMVFTRLQAPDILYAHILEPENDAVFLRSFAVMILSVLTYADSHQYHLFSEAEYHTLVLRLTAYIVMEKDGRGYVAKKGWAHTYVHIGNALDELTNVEFLQRGEKILLMAAAIEGWQRIDTPLVYGEDQRIALYLTNLAAKHEFYANSLVMCLTHWQQKVQKMRPRESIRFWNRWYNRDRLLSGLLMRGDLPQVVVDYLQKILDFY</sequence>
<gene>
    <name evidence="1" type="ORF">FD02_GL000744</name>
</gene>